<evidence type="ECO:0000256" key="1">
    <source>
        <dbReference type="ARBA" id="ARBA00004196"/>
    </source>
</evidence>
<comment type="subcellular location">
    <subcellularLocation>
        <location evidence="1">Cell envelope</location>
    </subcellularLocation>
</comment>
<dbReference type="EMBL" id="MJBS01000111">
    <property type="protein sequence ID" value="OHE93838.1"/>
    <property type="molecule type" value="Genomic_DNA"/>
</dbReference>
<evidence type="ECO:0000256" key="2">
    <source>
        <dbReference type="ARBA" id="ARBA00009576"/>
    </source>
</evidence>
<dbReference type="Pfam" id="PF06766">
    <property type="entry name" value="Hydrophobin_2"/>
    <property type="match status" value="1"/>
</dbReference>
<evidence type="ECO:0008006" key="7">
    <source>
        <dbReference type="Google" id="ProtNLM"/>
    </source>
</evidence>
<dbReference type="InterPro" id="IPR010636">
    <property type="entry name" value="Class_II_hydrophobin"/>
</dbReference>
<feature type="chain" id="PRO_5009602240" description="Hydrophobin" evidence="4">
    <location>
        <begin position="20"/>
        <end position="112"/>
    </location>
</feature>
<sequence>MKTAAVLLGLSSSLSMAAPANVQRTELGTYPIDSSLVERLSILPAVCTGTTPLCCASDVLGNILSLNCVAPAATPITVLGFQAACLIDGGRLPRCCTLSVGGSALLCRAPGV</sequence>
<dbReference type="GeneID" id="34563996"/>
<evidence type="ECO:0000256" key="4">
    <source>
        <dbReference type="SAM" id="SignalP"/>
    </source>
</evidence>
<proteinExistence type="inferred from homology"/>
<comment type="caution">
    <text evidence="5">The sequence shown here is derived from an EMBL/GenBank/DDBJ whole genome shotgun (WGS) entry which is preliminary data.</text>
</comment>
<keyword evidence="6" id="KW-1185">Reference proteome</keyword>
<accession>A0A1G4AXE9</accession>
<dbReference type="OrthoDB" id="4500971at2759"/>
<evidence type="ECO:0000256" key="3">
    <source>
        <dbReference type="ARBA" id="ARBA00023157"/>
    </source>
</evidence>
<evidence type="ECO:0000313" key="6">
    <source>
        <dbReference type="Proteomes" id="UP000176998"/>
    </source>
</evidence>
<comment type="similarity">
    <text evidence="2">Belongs to the cerato-ulmin hydrophobin family.</text>
</comment>
<dbReference type="InterPro" id="IPR036686">
    <property type="entry name" value="Class_II_Hydrophobin_sf"/>
</dbReference>
<protein>
    <recommendedName>
        <fullName evidence="7">Hydrophobin</fullName>
    </recommendedName>
</protein>
<dbReference type="Proteomes" id="UP000176998">
    <property type="component" value="Unassembled WGS sequence"/>
</dbReference>
<name>A0A1G4AXE9_9PEZI</name>
<dbReference type="PANTHER" id="PTHR42341">
    <property type="entry name" value="HYDROPHOBIN"/>
    <property type="match status" value="1"/>
</dbReference>
<dbReference type="SUPFAM" id="SSF101751">
    <property type="entry name" value="Hydrophobin II, HfbII"/>
    <property type="match status" value="1"/>
</dbReference>
<dbReference type="CDD" id="cd23508">
    <property type="entry name" value="hydrophobin_II"/>
    <property type="match status" value="1"/>
</dbReference>
<organism evidence="5 6">
    <name type="scientific">Colletotrichum orchidophilum</name>
    <dbReference type="NCBI Taxonomy" id="1209926"/>
    <lineage>
        <taxon>Eukaryota</taxon>
        <taxon>Fungi</taxon>
        <taxon>Dikarya</taxon>
        <taxon>Ascomycota</taxon>
        <taxon>Pezizomycotina</taxon>
        <taxon>Sordariomycetes</taxon>
        <taxon>Hypocreomycetidae</taxon>
        <taxon>Glomerellales</taxon>
        <taxon>Glomerellaceae</taxon>
        <taxon>Colletotrichum</taxon>
    </lineage>
</organism>
<dbReference type="GO" id="GO:0005576">
    <property type="term" value="C:extracellular region"/>
    <property type="evidence" value="ECO:0007669"/>
    <property type="project" value="InterPro"/>
</dbReference>
<evidence type="ECO:0000313" key="5">
    <source>
        <dbReference type="EMBL" id="OHE93838.1"/>
    </source>
</evidence>
<dbReference type="PANTHER" id="PTHR42341:SF2">
    <property type="entry name" value="HYDROPHOBIN"/>
    <property type="match status" value="1"/>
</dbReference>
<dbReference type="RefSeq" id="XP_022471002.1">
    <property type="nucleotide sequence ID" value="XM_022622486.1"/>
</dbReference>
<feature type="signal peptide" evidence="4">
    <location>
        <begin position="1"/>
        <end position="19"/>
    </location>
</feature>
<keyword evidence="3" id="KW-1015">Disulfide bond</keyword>
<dbReference type="AlphaFoldDB" id="A0A1G4AXE9"/>
<reference evidence="5 6" key="1">
    <citation type="submission" date="2016-09" db="EMBL/GenBank/DDBJ databases">
        <authorList>
            <person name="Capua I."/>
            <person name="De Benedictis P."/>
            <person name="Joannis T."/>
            <person name="Lombin L.H."/>
            <person name="Cattoli G."/>
        </authorList>
    </citation>
    <scope>NUCLEOTIDE SEQUENCE [LARGE SCALE GENOMIC DNA]</scope>
    <source>
        <strain evidence="5 6">IMI 309357</strain>
    </source>
</reference>
<gene>
    <name evidence="5" type="ORF">CORC01_10859</name>
</gene>
<dbReference type="Gene3D" id="3.20.120.10">
    <property type="entry name" value="Hydrophobin"/>
    <property type="match status" value="1"/>
</dbReference>
<keyword evidence="4" id="KW-0732">Signal</keyword>